<dbReference type="Gene3D" id="1.25.40.10">
    <property type="entry name" value="Tetratricopeptide repeat domain"/>
    <property type="match status" value="1"/>
</dbReference>
<dbReference type="KEGG" id="asip:AQUSIP_13400"/>
<dbReference type="Gene3D" id="1.20.58.320">
    <property type="entry name" value="TPR-like"/>
    <property type="match status" value="1"/>
</dbReference>
<proteinExistence type="predicted"/>
<dbReference type="EMBL" id="LR699119">
    <property type="protein sequence ID" value="VVC76038.1"/>
    <property type="molecule type" value="Genomic_DNA"/>
</dbReference>
<sequence length="196" mass="22792">MTDKIHELLDFWFGNLGSADLPTSDRTNLWFGENEAVKKKLLESFHMEYEAAASGALLEWAQTPRGRLALIILLDQFPRYIHRRSPQAFAYDQLAQKLCMEGLTHKMDQSLTLIERVFFYMPLVHSEDSGNQEKSIRLYQDLVSLSMSETTQIYQLFLAYAYAHFRVIKEFGRFPQRNKILGRESTDAELAFLKNT</sequence>
<dbReference type="SUPFAM" id="SSF48452">
    <property type="entry name" value="TPR-like"/>
    <property type="match status" value="1"/>
</dbReference>
<dbReference type="AlphaFoldDB" id="A0A5E4PHN4"/>
<evidence type="ECO:0000313" key="1">
    <source>
        <dbReference type="EMBL" id="VVC76038.1"/>
    </source>
</evidence>
<keyword evidence="2" id="KW-1185">Reference proteome</keyword>
<protein>
    <recommendedName>
        <fullName evidence="3">DUF924 domain-containing protein</fullName>
    </recommendedName>
</protein>
<dbReference type="InterPro" id="IPR010323">
    <property type="entry name" value="DUF924"/>
</dbReference>
<dbReference type="InterPro" id="IPR011990">
    <property type="entry name" value="TPR-like_helical_dom_sf"/>
</dbReference>
<evidence type="ECO:0000313" key="2">
    <source>
        <dbReference type="Proteomes" id="UP000324194"/>
    </source>
</evidence>
<dbReference type="Pfam" id="PF06041">
    <property type="entry name" value="DUF924"/>
    <property type="match status" value="1"/>
</dbReference>
<organism evidence="1 2">
    <name type="scientific">Aquicella siphonis</name>
    <dbReference type="NCBI Taxonomy" id="254247"/>
    <lineage>
        <taxon>Bacteria</taxon>
        <taxon>Pseudomonadati</taxon>
        <taxon>Pseudomonadota</taxon>
        <taxon>Gammaproteobacteria</taxon>
        <taxon>Legionellales</taxon>
        <taxon>Coxiellaceae</taxon>
        <taxon>Aquicella</taxon>
    </lineage>
</organism>
<accession>A0A5E4PHN4</accession>
<evidence type="ECO:0008006" key="3">
    <source>
        <dbReference type="Google" id="ProtNLM"/>
    </source>
</evidence>
<dbReference type="RefSeq" id="WP_172622763.1">
    <property type="nucleotide sequence ID" value="NZ_LR699119.1"/>
</dbReference>
<dbReference type="Proteomes" id="UP000324194">
    <property type="component" value="Chromosome 1"/>
</dbReference>
<reference evidence="1 2" key="1">
    <citation type="submission" date="2019-08" db="EMBL/GenBank/DDBJ databases">
        <authorList>
            <person name="Guy L."/>
        </authorList>
    </citation>
    <scope>NUCLEOTIDE SEQUENCE [LARGE SCALE GENOMIC DNA]</scope>
    <source>
        <strain evidence="1 2">SGT-108</strain>
    </source>
</reference>
<name>A0A5E4PHN4_9COXI</name>
<gene>
    <name evidence="1" type="ORF">AQUSIP_13400</name>
</gene>